<dbReference type="Gene3D" id="1.10.8.10">
    <property type="entry name" value="DNA helicase RuvA subunit, C-terminal domain"/>
    <property type="match status" value="1"/>
</dbReference>
<dbReference type="CDD" id="cd14342">
    <property type="entry name" value="UBA_TAP-C"/>
    <property type="match status" value="1"/>
</dbReference>
<proteinExistence type="inferred from homology"/>
<keyword evidence="6" id="KW-0509">mRNA transport</keyword>
<evidence type="ECO:0000313" key="9">
    <source>
        <dbReference type="EMBL" id="KIH47181.1"/>
    </source>
</evidence>
<reference evidence="9 10" key="1">
    <citation type="submission" date="2013-12" db="EMBL/GenBank/DDBJ databases">
        <title>Draft genome of the parsitic nematode Ancylostoma duodenale.</title>
        <authorList>
            <person name="Mitreva M."/>
        </authorList>
    </citation>
    <scope>NUCLEOTIDE SEQUENCE [LARGE SCALE GENOMIC DNA]</scope>
    <source>
        <strain evidence="9 10">Zhejiang</strain>
    </source>
</reference>
<evidence type="ECO:0000256" key="4">
    <source>
        <dbReference type="ARBA" id="ARBA00022614"/>
    </source>
</evidence>
<keyword evidence="3" id="KW-0813">Transport</keyword>
<dbReference type="SUPFAM" id="SSF46934">
    <property type="entry name" value="UBA-like"/>
    <property type="match status" value="1"/>
</dbReference>
<evidence type="ECO:0000256" key="2">
    <source>
        <dbReference type="ARBA" id="ARBA00009285"/>
    </source>
</evidence>
<evidence type="ECO:0000313" key="10">
    <source>
        <dbReference type="Proteomes" id="UP000054047"/>
    </source>
</evidence>
<evidence type="ECO:0000256" key="6">
    <source>
        <dbReference type="ARBA" id="ARBA00022816"/>
    </source>
</evidence>
<dbReference type="PANTHER" id="PTHR10662">
    <property type="entry name" value="NUCLEAR RNA EXPORT FACTOR"/>
    <property type="match status" value="1"/>
</dbReference>
<dbReference type="Pfam" id="PF03943">
    <property type="entry name" value="TAP_C"/>
    <property type="match status" value="1"/>
</dbReference>
<dbReference type="InterPro" id="IPR009060">
    <property type="entry name" value="UBA-like_sf"/>
</dbReference>
<dbReference type="SMART" id="SM00804">
    <property type="entry name" value="TAP_C"/>
    <property type="match status" value="1"/>
</dbReference>
<accession>A0A0C2FQF2</accession>
<dbReference type="InterPro" id="IPR030217">
    <property type="entry name" value="NXF_fam"/>
</dbReference>
<evidence type="ECO:0000256" key="7">
    <source>
        <dbReference type="ARBA" id="ARBA00023242"/>
    </source>
</evidence>
<comment type="subcellular location">
    <subcellularLocation>
        <location evidence="1">Nucleus</location>
    </subcellularLocation>
</comment>
<dbReference type="InterPro" id="IPR005637">
    <property type="entry name" value="TAP_C_dom"/>
</dbReference>
<protein>
    <submittedName>
        <fullName evidence="9">TAP protein</fullName>
    </submittedName>
</protein>
<dbReference type="OrthoDB" id="25872at2759"/>
<dbReference type="EMBL" id="KN768037">
    <property type="protein sequence ID" value="KIH47181.1"/>
    <property type="molecule type" value="Genomic_DNA"/>
</dbReference>
<feature type="non-terminal residue" evidence="9">
    <location>
        <position position="1"/>
    </location>
</feature>
<gene>
    <name evidence="9" type="ORF">ANCDUO_22766</name>
</gene>
<keyword evidence="5" id="KW-0677">Repeat</keyword>
<dbReference type="PANTHER" id="PTHR10662:SF22">
    <property type="entry name" value="NUCLEAR RNA EXPORT FACTOR 1"/>
    <property type="match status" value="1"/>
</dbReference>
<evidence type="ECO:0000256" key="3">
    <source>
        <dbReference type="ARBA" id="ARBA00022448"/>
    </source>
</evidence>
<keyword evidence="7" id="KW-0539">Nucleus</keyword>
<evidence type="ECO:0000259" key="8">
    <source>
        <dbReference type="PROSITE" id="PS51281"/>
    </source>
</evidence>
<sequence length="151" mass="16194">EELLAFTVQGLFEDGKFAKPGEVPQLSFFSRSIAVISDMLYLTGITPARVARYKLMLNKAASAGAASVPLAPAASINPIAQATNSINGLQMSTQPSDEIKRQMVAQFCKDSGMNPAWSEKCLIDSDWNYQAAGEAFLASRDSLPKEAFAAT</sequence>
<name>A0A0C2FQF2_9BILA</name>
<dbReference type="PROSITE" id="PS51281">
    <property type="entry name" value="TAP_C"/>
    <property type="match status" value="1"/>
</dbReference>
<organism evidence="9 10">
    <name type="scientific">Ancylostoma duodenale</name>
    <dbReference type="NCBI Taxonomy" id="51022"/>
    <lineage>
        <taxon>Eukaryota</taxon>
        <taxon>Metazoa</taxon>
        <taxon>Ecdysozoa</taxon>
        <taxon>Nematoda</taxon>
        <taxon>Chromadorea</taxon>
        <taxon>Rhabditida</taxon>
        <taxon>Rhabditina</taxon>
        <taxon>Rhabditomorpha</taxon>
        <taxon>Strongyloidea</taxon>
        <taxon>Ancylostomatidae</taxon>
        <taxon>Ancylostomatinae</taxon>
        <taxon>Ancylostoma</taxon>
    </lineage>
</organism>
<dbReference type="FunFam" id="1.10.8.10:FF:000018">
    <property type="entry name" value="Nuclear RNA export factor 1"/>
    <property type="match status" value="1"/>
</dbReference>
<dbReference type="GO" id="GO:0016973">
    <property type="term" value="P:poly(A)+ mRNA export from nucleus"/>
    <property type="evidence" value="ECO:0007669"/>
    <property type="project" value="TreeGrafter"/>
</dbReference>
<comment type="similarity">
    <text evidence="2">Belongs to the NXF family.</text>
</comment>
<evidence type="ECO:0000256" key="1">
    <source>
        <dbReference type="ARBA" id="ARBA00004123"/>
    </source>
</evidence>
<keyword evidence="4" id="KW-0433">Leucine-rich repeat</keyword>
<evidence type="ECO:0000256" key="5">
    <source>
        <dbReference type="ARBA" id="ARBA00022737"/>
    </source>
</evidence>
<dbReference type="GO" id="GO:0005634">
    <property type="term" value="C:nucleus"/>
    <property type="evidence" value="ECO:0007669"/>
    <property type="project" value="UniProtKB-SubCell"/>
</dbReference>
<dbReference type="Proteomes" id="UP000054047">
    <property type="component" value="Unassembled WGS sequence"/>
</dbReference>
<feature type="domain" description="TAP-C" evidence="8">
    <location>
        <begin position="98"/>
        <end position="151"/>
    </location>
</feature>
<dbReference type="GO" id="GO:0003723">
    <property type="term" value="F:RNA binding"/>
    <property type="evidence" value="ECO:0007669"/>
    <property type="project" value="TreeGrafter"/>
</dbReference>
<dbReference type="AlphaFoldDB" id="A0A0C2FQF2"/>
<keyword evidence="10" id="KW-1185">Reference proteome</keyword>